<gene>
    <name evidence="3" type="ORF">MYF79_26255</name>
</gene>
<organism evidence="3 4">
    <name type="scientific">Chitinophaga filiformis</name>
    <name type="common">Myxococcus filiformis</name>
    <name type="synonym">Flexibacter filiformis</name>
    <dbReference type="NCBI Taxonomy" id="104663"/>
    <lineage>
        <taxon>Bacteria</taxon>
        <taxon>Pseudomonadati</taxon>
        <taxon>Bacteroidota</taxon>
        <taxon>Chitinophagia</taxon>
        <taxon>Chitinophagales</taxon>
        <taxon>Chitinophagaceae</taxon>
        <taxon>Chitinophaga</taxon>
    </lineage>
</organism>
<dbReference type="InterPro" id="IPR035959">
    <property type="entry name" value="RutC-like_sf"/>
</dbReference>
<feature type="chain" id="PRO_5046210672" evidence="2">
    <location>
        <begin position="23"/>
        <end position="138"/>
    </location>
</feature>
<evidence type="ECO:0000256" key="2">
    <source>
        <dbReference type="SAM" id="SignalP"/>
    </source>
</evidence>
<evidence type="ECO:0000256" key="1">
    <source>
        <dbReference type="ARBA" id="ARBA00010552"/>
    </source>
</evidence>
<evidence type="ECO:0000313" key="3">
    <source>
        <dbReference type="EMBL" id="UPK68462.1"/>
    </source>
</evidence>
<dbReference type="InterPro" id="IPR006175">
    <property type="entry name" value="YjgF/YER057c/UK114"/>
</dbReference>
<accession>A0ABY4HY09</accession>
<protein>
    <submittedName>
        <fullName evidence="3">RidA family protein</fullName>
    </submittedName>
</protein>
<evidence type="ECO:0000313" key="4">
    <source>
        <dbReference type="Proteomes" id="UP000830198"/>
    </source>
</evidence>
<feature type="signal peptide" evidence="2">
    <location>
        <begin position="1"/>
        <end position="22"/>
    </location>
</feature>
<keyword evidence="4" id="KW-1185">Reference proteome</keyword>
<comment type="similarity">
    <text evidence="1">Belongs to the RutC family.</text>
</comment>
<dbReference type="Pfam" id="PF01042">
    <property type="entry name" value="Ribonuc_L-PSP"/>
    <property type="match status" value="1"/>
</dbReference>
<dbReference type="CDD" id="cd00448">
    <property type="entry name" value="YjgF_YER057c_UK114_family"/>
    <property type="match status" value="1"/>
</dbReference>
<dbReference type="PANTHER" id="PTHR11803:SF39">
    <property type="entry name" value="2-IMINOBUTANOATE_2-IMINOPROPANOATE DEAMINASE"/>
    <property type="match status" value="1"/>
</dbReference>
<proteinExistence type="inferred from homology"/>
<dbReference type="SUPFAM" id="SSF55298">
    <property type="entry name" value="YjgF-like"/>
    <property type="match status" value="1"/>
</dbReference>
<keyword evidence="2" id="KW-0732">Signal</keyword>
<dbReference type="PANTHER" id="PTHR11803">
    <property type="entry name" value="2-IMINOBUTANOATE/2-IMINOPROPANOATE DEAMINASE RIDA"/>
    <property type="match status" value="1"/>
</dbReference>
<dbReference type="EMBL" id="CP095855">
    <property type="protein sequence ID" value="UPK68462.1"/>
    <property type="molecule type" value="Genomic_DNA"/>
</dbReference>
<sequence length="138" mass="15162">MKTFIVVTISSILSLFAITTHGQTTSAQTRPFSNYTMHKGLVFVSGQIGIGAKDHQHVGFSEEVHQALKNVDAILQQAGSSLSQVMSVTVYLRSLDHFDEFNSVYKQYFHSPYPARTCVAVNDLVQNANVEISVIAGK</sequence>
<name>A0ABY4HY09_CHIFI</name>
<dbReference type="InterPro" id="IPR006056">
    <property type="entry name" value="RidA"/>
</dbReference>
<dbReference type="Gene3D" id="3.30.1330.40">
    <property type="entry name" value="RutC-like"/>
    <property type="match status" value="1"/>
</dbReference>
<dbReference type="NCBIfam" id="TIGR00004">
    <property type="entry name" value="Rid family detoxifying hydrolase"/>
    <property type="match status" value="1"/>
</dbReference>
<reference evidence="3 4" key="1">
    <citation type="submission" date="2022-04" db="EMBL/GenBank/DDBJ databases">
        <title>The arsenic-methylating capacity of Chitinophaga filiformis YT5 during chitin decomposition.</title>
        <authorList>
            <person name="Chen G."/>
            <person name="Liang Y."/>
        </authorList>
    </citation>
    <scope>NUCLEOTIDE SEQUENCE [LARGE SCALE GENOMIC DNA]</scope>
    <source>
        <strain evidence="3 4">YT5</strain>
    </source>
</reference>
<dbReference type="RefSeq" id="WP_247810856.1">
    <property type="nucleotide sequence ID" value="NZ_CP095855.1"/>
</dbReference>
<dbReference type="Proteomes" id="UP000830198">
    <property type="component" value="Chromosome"/>
</dbReference>